<evidence type="ECO:0000256" key="5">
    <source>
        <dbReference type="ARBA" id="ARBA00023155"/>
    </source>
</evidence>
<feature type="DNA-binding region" description="Homeobox" evidence="9">
    <location>
        <begin position="24"/>
        <end position="88"/>
    </location>
</feature>
<feature type="compositionally biased region" description="Basic and acidic residues" evidence="11">
    <location>
        <begin position="144"/>
        <end position="158"/>
    </location>
</feature>
<comment type="subcellular location">
    <subcellularLocation>
        <location evidence="1 9 10">Nucleus</location>
    </subcellularLocation>
</comment>
<evidence type="ECO:0000256" key="11">
    <source>
        <dbReference type="SAM" id="MobiDB-lite"/>
    </source>
</evidence>
<name>A0A8S9MLB0_BRACR</name>
<dbReference type="GO" id="GO:0099402">
    <property type="term" value="P:plant organ development"/>
    <property type="evidence" value="ECO:0007669"/>
    <property type="project" value="InterPro"/>
</dbReference>
<dbReference type="InterPro" id="IPR009057">
    <property type="entry name" value="Homeodomain-like_sf"/>
</dbReference>
<keyword evidence="7 9" id="KW-0539">Nucleus</keyword>
<organism evidence="13 14">
    <name type="scientific">Brassica cretica</name>
    <name type="common">Mustard</name>
    <dbReference type="NCBI Taxonomy" id="69181"/>
    <lineage>
        <taxon>Eukaryota</taxon>
        <taxon>Viridiplantae</taxon>
        <taxon>Streptophyta</taxon>
        <taxon>Embryophyta</taxon>
        <taxon>Tracheophyta</taxon>
        <taxon>Spermatophyta</taxon>
        <taxon>Magnoliopsida</taxon>
        <taxon>eudicotyledons</taxon>
        <taxon>Gunneridae</taxon>
        <taxon>Pentapetalae</taxon>
        <taxon>rosids</taxon>
        <taxon>malvids</taxon>
        <taxon>Brassicales</taxon>
        <taxon>Brassicaceae</taxon>
        <taxon>Brassiceae</taxon>
        <taxon>Brassica</taxon>
    </lineage>
</organism>
<keyword evidence="5 9" id="KW-0371">Homeobox</keyword>
<dbReference type="CDD" id="cd00086">
    <property type="entry name" value="homeodomain"/>
    <property type="match status" value="1"/>
</dbReference>
<reference evidence="13" key="1">
    <citation type="submission" date="2019-12" db="EMBL/GenBank/DDBJ databases">
        <title>Genome sequencing and annotation of Brassica cretica.</title>
        <authorList>
            <person name="Studholme D.J."/>
            <person name="Sarris P.F."/>
        </authorList>
    </citation>
    <scope>NUCLEOTIDE SEQUENCE</scope>
    <source>
        <strain evidence="13">PFS-001/15</strain>
        <tissue evidence="13">Leaf</tissue>
    </source>
</reference>
<dbReference type="SUPFAM" id="SSF46689">
    <property type="entry name" value="Homeodomain-like"/>
    <property type="match status" value="2"/>
</dbReference>
<protein>
    <recommendedName>
        <fullName evidence="12">Homeobox domain-containing protein</fullName>
    </recommendedName>
</protein>
<feature type="region of interest" description="Disordered" evidence="11">
    <location>
        <begin position="306"/>
        <end position="372"/>
    </location>
</feature>
<dbReference type="GO" id="GO:0003700">
    <property type="term" value="F:DNA-binding transcription factor activity"/>
    <property type="evidence" value="ECO:0007669"/>
    <property type="project" value="InterPro"/>
</dbReference>
<dbReference type="Pfam" id="PF00046">
    <property type="entry name" value="Homeodomain"/>
    <property type="match status" value="2"/>
</dbReference>
<evidence type="ECO:0000259" key="12">
    <source>
        <dbReference type="PROSITE" id="PS50071"/>
    </source>
</evidence>
<evidence type="ECO:0000256" key="7">
    <source>
        <dbReference type="ARBA" id="ARBA00023242"/>
    </source>
</evidence>
<dbReference type="SMART" id="SM00389">
    <property type="entry name" value="HOX"/>
    <property type="match status" value="1"/>
</dbReference>
<evidence type="ECO:0000256" key="3">
    <source>
        <dbReference type="ARBA" id="ARBA00023015"/>
    </source>
</evidence>
<evidence type="ECO:0000313" key="14">
    <source>
        <dbReference type="Proteomes" id="UP000712281"/>
    </source>
</evidence>
<keyword evidence="2" id="KW-0217">Developmental protein</keyword>
<evidence type="ECO:0000313" key="13">
    <source>
        <dbReference type="EMBL" id="KAF2618256.1"/>
    </source>
</evidence>
<comment type="caution">
    <text evidence="13">The sequence shown here is derived from an EMBL/GenBank/DDBJ whole genome shotgun (WGS) entry which is preliminary data.</text>
</comment>
<evidence type="ECO:0000256" key="10">
    <source>
        <dbReference type="RuleBase" id="RU000682"/>
    </source>
</evidence>
<dbReference type="PANTHER" id="PTHR45940:SF22">
    <property type="entry name" value="HOMEOBOX DOMAIN-CONTAINING PROTEIN"/>
    <property type="match status" value="1"/>
</dbReference>
<evidence type="ECO:0000256" key="1">
    <source>
        <dbReference type="ARBA" id="ARBA00004123"/>
    </source>
</evidence>
<sequence>MNDIRNNEQIITGSAGEPKEREKYMHSRWNPTPEQTMVLEEVYSSGTRTPTTQQIQEIASKLQKYGRIEGKNVFYWFQNHKSRERLKRRRGDQQGVTTISNVHEETLRKDNVIVDTANKDSSSDIAWKDFYHVMLGTITKKKNSIDDGKREEYKRGLEEEKETTSQNQIHPSNTSDFNYHLITASKPSQEEEQQYKLNDDDEEEEEETRKSRTLDLFPIQEIASKLQKYGRIEGKNVFYWFQNHKSRERLKRRRGDQQGTISNVHEETLRKDNVIVDTANKDSSSDIAWKAFYHVMLGTITKKKNSIDDGKREEYKRGLEEEKETTTQNQIHPSNTSDINYHLITASKPSQEEEQQYKLNDDEEEEEETRKSRTLDLFPVIENQETIVFEEKYTKPNQLYCNYCYYYEFMPLMN</sequence>
<keyword evidence="6" id="KW-0804">Transcription</keyword>
<feature type="compositionally biased region" description="Basic and acidic residues" evidence="11">
    <location>
        <begin position="306"/>
        <end position="320"/>
    </location>
</feature>
<keyword evidence="4 9" id="KW-0238">DNA-binding</keyword>
<accession>A0A8S9MLB0</accession>
<feature type="region of interest" description="Disordered" evidence="11">
    <location>
        <begin position="1"/>
        <end position="21"/>
    </location>
</feature>
<feature type="region of interest" description="Disordered" evidence="11">
    <location>
        <begin position="144"/>
        <end position="212"/>
    </location>
</feature>
<dbReference type="Gene3D" id="1.10.10.60">
    <property type="entry name" value="Homeodomain-like"/>
    <property type="match status" value="1"/>
</dbReference>
<feature type="domain" description="Homeobox" evidence="12">
    <location>
        <begin position="22"/>
        <end position="87"/>
    </location>
</feature>
<feature type="compositionally biased region" description="Polar residues" evidence="11">
    <location>
        <begin position="164"/>
        <end position="177"/>
    </location>
</feature>
<evidence type="ECO:0000256" key="2">
    <source>
        <dbReference type="ARBA" id="ARBA00022473"/>
    </source>
</evidence>
<dbReference type="AlphaFoldDB" id="A0A8S9MLB0"/>
<dbReference type="EMBL" id="QGKW02000007">
    <property type="protein sequence ID" value="KAF2618256.1"/>
    <property type="molecule type" value="Genomic_DNA"/>
</dbReference>
<comment type="similarity">
    <text evidence="8">Belongs to the WUS homeobox family.</text>
</comment>
<keyword evidence="3" id="KW-0805">Transcription regulation</keyword>
<dbReference type="InterPro" id="IPR001356">
    <property type="entry name" value="HD"/>
</dbReference>
<dbReference type="PROSITE" id="PS50071">
    <property type="entry name" value="HOMEOBOX_2"/>
    <property type="match status" value="1"/>
</dbReference>
<evidence type="ECO:0000256" key="4">
    <source>
        <dbReference type="ARBA" id="ARBA00023125"/>
    </source>
</evidence>
<dbReference type="GO" id="GO:0005634">
    <property type="term" value="C:nucleus"/>
    <property type="evidence" value="ECO:0007669"/>
    <property type="project" value="UniProtKB-SubCell"/>
</dbReference>
<dbReference type="InterPro" id="IPR044555">
    <property type="entry name" value="WUSCHEL-like"/>
</dbReference>
<evidence type="ECO:0000256" key="9">
    <source>
        <dbReference type="PROSITE-ProRule" id="PRU00108"/>
    </source>
</evidence>
<dbReference type="Proteomes" id="UP000712281">
    <property type="component" value="Unassembled WGS sequence"/>
</dbReference>
<feature type="compositionally biased region" description="Polar residues" evidence="11">
    <location>
        <begin position="326"/>
        <end position="339"/>
    </location>
</feature>
<gene>
    <name evidence="13" type="ORF">F2Q68_00042330</name>
</gene>
<dbReference type="PANTHER" id="PTHR45940">
    <property type="entry name" value="WUSCHEL-RELATED HOMEOBOX 1-RELATED"/>
    <property type="match status" value="1"/>
</dbReference>
<evidence type="ECO:0000256" key="6">
    <source>
        <dbReference type="ARBA" id="ARBA00023163"/>
    </source>
</evidence>
<proteinExistence type="inferred from homology"/>
<evidence type="ECO:0000256" key="8">
    <source>
        <dbReference type="ARBA" id="ARBA00024040"/>
    </source>
</evidence>
<dbReference type="GO" id="GO:0003677">
    <property type="term" value="F:DNA binding"/>
    <property type="evidence" value="ECO:0007669"/>
    <property type="project" value="UniProtKB-UniRule"/>
</dbReference>